<dbReference type="AlphaFoldDB" id="A0A139WNI1"/>
<organism evidence="9 10">
    <name type="scientific">Tribolium castaneum</name>
    <name type="common">Red flour beetle</name>
    <dbReference type="NCBI Taxonomy" id="7070"/>
    <lineage>
        <taxon>Eukaryota</taxon>
        <taxon>Metazoa</taxon>
        <taxon>Ecdysozoa</taxon>
        <taxon>Arthropoda</taxon>
        <taxon>Hexapoda</taxon>
        <taxon>Insecta</taxon>
        <taxon>Pterygota</taxon>
        <taxon>Neoptera</taxon>
        <taxon>Endopterygota</taxon>
        <taxon>Coleoptera</taxon>
        <taxon>Polyphaga</taxon>
        <taxon>Cucujiformia</taxon>
        <taxon>Tenebrionidae</taxon>
        <taxon>Tenebrionidae incertae sedis</taxon>
        <taxon>Tribolium</taxon>
    </lineage>
</organism>
<dbReference type="PANTHER" id="PTHR11475">
    <property type="entry name" value="OXIDASE/PEROXIDASE"/>
    <property type="match status" value="1"/>
</dbReference>
<dbReference type="SUPFAM" id="SSF48113">
    <property type="entry name" value="Heme-dependent peroxidases"/>
    <property type="match status" value="1"/>
</dbReference>
<dbReference type="eggNOG" id="KOG2408">
    <property type="taxonomic scope" value="Eukaryota"/>
</dbReference>
<protein>
    <submittedName>
        <fullName evidence="9">Peroxidase-like Protein</fullName>
    </submittedName>
</protein>
<reference evidence="9 10" key="2">
    <citation type="journal article" date="2010" name="Nucleic Acids Res.">
        <title>BeetleBase in 2010: revisions to provide comprehensive genomic information for Tribolium castaneum.</title>
        <authorList>
            <person name="Kim H.S."/>
            <person name="Murphy T."/>
            <person name="Xia J."/>
            <person name="Caragea D."/>
            <person name="Park Y."/>
            <person name="Beeman R.W."/>
            <person name="Lorenzen M.D."/>
            <person name="Butcher S."/>
            <person name="Manak J.R."/>
            <person name="Brown S.J."/>
        </authorList>
    </citation>
    <scope>GENOME REANNOTATION</scope>
    <source>
        <strain evidence="9 10">Georgia GA2</strain>
    </source>
</reference>
<dbReference type="STRING" id="7070.A0A139WNI1"/>
<dbReference type="Gene3D" id="1.10.640.10">
    <property type="entry name" value="Haem peroxidase domain superfamily, animal type"/>
    <property type="match status" value="1"/>
</dbReference>
<dbReference type="PROSITE" id="PS50292">
    <property type="entry name" value="PEROXIDASE_3"/>
    <property type="match status" value="1"/>
</dbReference>
<evidence type="ECO:0000256" key="6">
    <source>
        <dbReference type="ARBA" id="ARBA00023002"/>
    </source>
</evidence>
<evidence type="ECO:0000256" key="8">
    <source>
        <dbReference type="SAM" id="SignalP"/>
    </source>
</evidence>
<dbReference type="CDD" id="cd09823">
    <property type="entry name" value="peroxinectin_like"/>
    <property type="match status" value="1"/>
</dbReference>
<dbReference type="InParanoid" id="A0A139WNI1"/>
<keyword evidence="4" id="KW-0349">Heme</keyword>
<proteinExistence type="predicted"/>
<gene>
    <name evidence="9" type="primary">AUGUSTUS-3.0.2_04551</name>
    <name evidence="9" type="ORF">TcasGA2_TC004551</name>
</gene>
<evidence type="ECO:0000256" key="5">
    <source>
        <dbReference type="ARBA" id="ARBA00022729"/>
    </source>
</evidence>
<dbReference type="FunFam" id="1.10.640.10:FF:000003">
    <property type="entry name" value="chorion peroxidase"/>
    <property type="match status" value="1"/>
</dbReference>
<dbReference type="FunCoup" id="A0A139WNI1">
    <property type="interactions" value="1"/>
</dbReference>
<dbReference type="PhylomeDB" id="A0A139WNI1"/>
<dbReference type="OMA" id="MTAYTRI"/>
<keyword evidence="4" id="KW-0479">Metal-binding</keyword>
<reference evidence="9 10" key="1">
    <citation type="journal article" date="2008" name="Nature">
        <title>The genome of the model beetle and pest Tribolium castaneum.</title>
        <authorList>
            <consortium name="Tribolium Genome Sequencing Consortium"/>
            <person name="Richards S."/>
            <person name="Gibbs R.A."/>
            <person name="Weinstock G.M."/>
            <person name="Brown S.J."/>
            <person name="Denell R."/>
            <person name="Beeman R.W."/>
            <person name="Gibbs R."/>
            <person name="Beeman R.W."/>
            <person name="Brown S.J."/>
            <person name="Bucher G."/>
            <person name="Friedrich M."/>
            <person name="Grimmelikhuijzen C.J."/>
            <person name="Klingler M."/>
            <person name="Lorenzen M."/>
            <person name="Richards S."/>
            <person name="Roth S."/>
            <person name="Schroder R."/>
            <person name="Tautz D."/>
            <person name="Zdobnov E.M."/>
            <person name="Muzny D."/>
            <person name="Gibbs R.A."/>
            <person name="Weinstock G.M."/>
            <person name="Attaway T."/>
            <person name="Bell S."/>
            <person name="Buhay C.J."/>
            <person name="Chandrabose M.N."/>
            <person name="Chavez D."/>
            <person name="Clerk-Blankenburg K.P."/>
            <person name="Cree A."/>
            <person name="Dao M."/>
            <person name="Davis C."/>
            <person name="Chacko J."/>
            <person name="Dinh H."/>
            <person name="Dugan-Rocha S."/>
            <person name="Fowler G."/>
            <person name="Garner T.T."/>
            <person name="Garnes J."/>
            <person name="Gnirke A."/>
            <person name="Hawes A."/>
            <person name="Hernandez J."/>
            <person name="Hines S."/>
            <person name="Holder M."/>
            <person name="Hume J."/>
            <person name="Jhangiani S.N."/>
            <person name="Joshi V."/>
            <person name="Khan Z.M."/>
            <person name="Jackson L."/>
            <person name="Kovar C."/>
            <person name="Kowis A."/>
            <person name="Lee S."/>
            <person name="Lewis L.R."/>
            <person name="Margolis J."/>
            <person name="Morgan M."/>
            <person name="Nazareth L.V."/>
            <person name="Nguyen N."/>
            <person name="Okwuonu G."/>
            <person name="Parker D."/>
            <person name="Richards S."/>
            <person name="Ruiz S.J."/>
            <person name="Santibanez J."/>
            <person name="Savard J."/>
            <person name="Scherer S.E."/>
            <person name="Schneider B."/>
            <person name="Sodergren E."/>
            <person name="Tautz D."/>
            <person name="Vattahil S."/>
            <person name="Villasana D."/>
            <person name="White C.S."/>
            <person name="Wright R."/>
            <person name="Park Y."/>
            <person name="Beeman R.W."/>
            <person name="Lord J."/>
            <person name="Oppert B."/>
            <person name="Lorenzen M."/>
            <person name="Brown S."/>
            <person name="Wang L."/>
            <person name="Savard J."/>
            <person name="Tautz D."/>
            <person name="Richards S."/>
            <person name="Weinstock G."/>
            <person name="Gibbs R.A."/>
            <person name="Liu Y."/>
            <person name="Worley K."/>
            <person name="Weinstock G."/>
            <person name="Elsik C.G."/>
            <person name="Reese J.T."/>
            <person name="Elhaik E."/>
            <person name="Landan G."/>
            <person name="Graur D."/>
            <person name="Arensburger P."/>
            <person name="Atkinson P."/>
            <person name="Beeman R.W."/>
            <person name="Beidler J."/>
            <person name="Brown S.J."/>
            <person name="Demuth J.P."/>
            <person name="Drury D.W."/>
            <person name="Du Y.Z."/>
            <person name="Fujiwara H."/>
            <person name="Lorenzen M."/>
            <person name="Maselli V."/>
            <person name="Osanai M."/>
            <person name="Park Y."/>
            <person name="Robertson H.M."/>
            <person name="Tu Z."/>
            <person name="Wang J.J."/>
            <person name="Wang S."/>
            <person name="Richards S."/>
            <person name="Song H."/>
            <person name="Zhang L."/>
            <person name="Sodergren E."/>
            <person name="Werner D."/>
            <person name="Stanke M."/>
            <person name="Morgenstern B."/>
            <person name="Solovyev V."/>
            <person name="Kosarev P."/>
            <person name="Brown G."/>
            <person name="Chen H.C."/>
            <person name="Ermolaeva O."/>
            <person name="Hlavina W."/>
            <person name="Kapustin Y."/>
            <person name="Kiryutin B."/>
            <person name="Kitts P."/>
            <person name="Maglott D."/>
            <person name="Pruitt K."/>
            <person name="Sapojnikov V."/>
            <person name="Souvorov A."/>
            <person name="Mackey A.J."/>
            <person name="Waterhouse R.M."/>
            <person name="Wyder S."/>
            <person name="Zdobnov E.M."/>
            <person name="Zdobnov E.M."/>
            <person name="Wyder S."/>
            <person name="Kriventseva E.V."/>
            <person name="Kadowaki T."/>
            <person name="Bork P."/>
            <person name="Aranda M."/>
            <person name="Bao R."/>
            <person name="Beermann A."/>
            <person name="Berns N."/>
            <person name="Bolognesi R."/>
            <person name="Bonneton F."/>
            <person name="Bopp D."/>
            <person name="Brown S.J."/>
            <person name="Bucher G."/>
            <person name="Butts T."/>
            <person name="Chaumot A."/>
            <person name="Denell R.E."/>
            <person name="Ferrier D.E."/>
            <person name="Friedrich M."/>
            <person name="Gordon C.M."/>
            <person name="Jindra M."/>
            <person name="Klingler M."/>
            <person name="Lan Q."/>
            <person name="Lattorff H.M."/>
            <person name="Laudet V."/>
            <person name="von Levetsow C."/>
            <person name="Liu Z."/>
            <person name="Lutz R."/>
            <person name="Lynch J.A."/>
            <person name="da Fonseca R.N."/>
            <person name="Posnien N."/>
            <person name="Reuter R."/>
            <person name="Roth S."/>
            <person name="Savard J."/>
            <person name="Schinko J.B."/>
            <person name="Schmitt C."/>
            <person name="Schoppmeier M."/>
            <person name="Schroder R."/>
            <person name="Shippy T.D."/>
            <person name="Simonnet F."/>
            <person name="Marques-Souza H."/>
            <person name="Tautz D."/>
            <person name="Tomoyasu Y."/>
            <person name="Trauner J."/>
            <person name="Van der Zee M."/>
            <person name="Vervoort M."/>
            <person name="Wittkopp N."/>
            <person name="Wimmer E.A."/>
            <person name="Yang X."/>
            <person name="Jones A.K."/>
            <person name="Sattelle D.B."/>
            <person name="Ebert P.R."/>
            <person name="Nelson D."/>
            <person name="Scott J.G."/>
            <person name="Beeman R.W."/>
            <person name="Muthukrishnan S."/>
            <person name="Kramer K.J."/>
            <person name="Arakane Y."/>
            <person name="Beeman R.W."/>
            <person name="Zhu Q."/>
            <person name="Hogenkamp D."/>
            <person name="Dixit R."/>
            <person name="Oppert B."/>
            <person name="Jiang H."/>
            <person name="Zou Z."/>
            <person name="Marshall J."/>
            <person name="Elpidina E."/>
            <person name="Vinokurov K."/>
            <person name="Oppert C."/>
            <person name="Zou Z."/>
            <person name="Evans J."/>
            <person name="Lu Z."/>
            <person name="Zhao P."/>
            <person name="Sumathipala N."/>
            <person name="Altincicek B."/>
            <person name="Vilcinskas A."/>
            <person name="Williams M."/>
            <person name="Hultmark D."/>
            <person name="Hetru C."/>
            <person name="Jiang H."/>
            <person name="Grimmelikhuijzen C.J."/>
            <person name="Hauser F."/>
            <person name="Cazzamali G."/>
            <person name="Williamson M."/>
            <person name="Park Y."/>
            <person name="Li B."/>
            <person name="Tanaka Y."/>
            <person name="Predel R."/>
            <person name="Neupert S."/>
            <person name="Schachtner J."/>
            <person name="Verleyen P."/>
            <person name="Raible F."/>
            <person name="Bork P."/>
            <person name="Friedrich M."/>
            <person name="Walden K.K."/>
            <person name="Robertson H.M."/>
            <person name="Angeli S."/>
            <person name="Foret S."/>
            <person name="Bucher G."/>
            <person name="Schuetz S."/>
            <person name="Maleszka R."/>
            <person name="Wimmer E.A."/>
            <person name="Beeman R.W."/>
            <person name="Lorenzen M."/>
            <person name="Tomoyasu Y."/>
            <person name="Miller S.C."/>
            <person name="Grossmann D."/>
            <person name="Bucher G."/>
        </authorList>
    </citation>
    <scope>NUCLEOTIDE SEQUENCE [LARGE SCALE GENOMIC DNA]</scope>
    <source>
        <strain evidence="9 10">Georgia GA2</strain>
    </source>
</reference>
<evidence type="ECO:0000256" key="1">
    <source>
        <dbReference type="ARBA" id="ARBA00004613"/>
    </source>
</evidence>
<dbReference type="Pfam" id="PF03098">
    <property type="entry name" value="An_peroxidase"/>
    <property type="match status" value="1"/>
</dbReference>
<keyword evidence="2" id="KW-0964">Secreted</keyword>
<dbReference type="InterPro" id="IPR010255">
    <property type="entry name" value="Haem_peroxidase_sf"/>
</dbReference>
<evidence type="ECO:0000313" key="10">
    <source>
        <dbReference type="Proteomes" id="UP000007266"/>
    </source>
</evidence>
<comment type="subcellular location">
    <subcellularLocation>
        <location evidence="1">Secreted</location>
    </subcellularLocation>
</comment>
<keyword evidence="7" id="KW-0408">Iron</keyword>
<dbReference type="EMBL" id="KQ971311">
    <property type="protein sequence ID" value="KYB29427.1"/>
    <property type="molecule type" value="Genomic_DNA"/>
</dbReference>
<dbReference type="PRINTS" id="PR00457">
    <property type="entry name" value="ANPEROXIDASE"/>
</dbReference>
<keyword evidence="3 9" id="KW-0575">Peroxidase</keyword>
<dbReference type="GO" id="GO:0004601">
    <property type="term" value="F:peroxidase activity"/>
    <property type="evidence" value="ECO:0000318"/>
    <property type="project" value="GO_Central"/>
</dbReference>
<dbReference type="InterPro" id="IPR019791">
    <property type="entry name" value="Haem_peroxidase_animal"/>
</dbReference>
<evidence type="ECO:0000256" key="3">
    <source>
        <dbReference type="ARBA" id="ARBA00022559"/>
    </source>
</evidence>
<dbReference type="GO" id="GO:0005576">
    <property type="term" value="C:extracellular region"/>
    <property type="evidence" value="ECO:0007669"/>
    <property type="project" value="UniProtKB-SubCell"/>
</dbReference>
<dbReference type="GO" id="GO:0022412">
    <property type="term" value="P:cellular process involved in reproduction in multicellular organism"/>
    <property type="evidence" value="ECO:0007669"/>
    <property type="project" value="UniProtKB-ARBA"/>
</dbReference>
<dbReference type="PANTHER" id="PTHR11475:SF125">
    <property type="entry name" value="GH11385P"/>
    <property type="match status" value="1"/>
</dbReference>
<dbReference type="InterPro" id="IPR037120">
    <property type="entry name" value="Haem_peroxidase_sf_animal"/>
</dbReference>
<dbReference type="GO" id="GO:0020037">
    <property type="term" value="F:heme binding"/>
    <property type="evidence" value="ECO:0007669"/>
    <property type="project" value="InterPro"/>
</dbReference>
<evidence type="ECO:0000313" key="9">
    <source>
        <dbReference type="EMBL" id="KYB29427.1"/>
    </source>
</evidence>
<dbReference type="GO" id="GO:0006979">
    <property type="term" value="P:response to oxidative stress"/>
    <property type="evidence" value="ECO:0007669"/>
    <property type="project" value="InterPro"/>
</dbReference>
<sequence length="741" mass="83530">MMSRKLAMPLLGVLLWVISIHAGTFATATLLPPPLTGFGSTTKTIIQNHNHDGPKITEKDLNRSVSFGNSVINRMLRLETNLGWSDVHVKKGTPSHGQLIASHPDEEALKQGRDALVATKATIHLMNMFCHKHHLSPADCSKYISSFPLASTSLESSCQKQHKLCSQEELLSPYRSFDGTCNNEHDGPRGAAYTAYRRLLHAEYLDGVQEPRRAVNKKLLPSARLVSSTLIKGNDESHSDLTQAVAQWSEFIEHDLSHTATSKMVHSDSTIECCASSGNHLSPRYIHPFCAPISVPSDDRYYAQHGLDCMTYVRSVPAFRHDCTFGPLEQVNQATHFLDFSQIYGTTLKKAAILRTYDEGQLDFTTRHDKVFLPVSHSAGDDCQLSEDNSLCFVSGDSRVNIHPQLTAMHTIWLREHNRVAKVLSELNPAWDDETLFQEARKIVTAEMQHITYNEWLPLVLGKKYFTKIQKYNSYDENVNPSVSNEFATAAVRVLNSLKDGKLNLYKEDRLVNTSLNLRNHFNNPDLVEEPGYLDALIRGLATQSSQQLDLKFPDDISTHLFSNGAFGFDIFSLDIQRGRDHGLPPYTSYRTLCGLPEVSQFKDLSDVMSPEVIESLSRVYNSPRDIDLIAGGIAEKPAGDSLFGPTFSCIVADQFLRTRRGDRYFYTNENQPAPFGNAQLREIEKVTLARIFCDNGDDIEMMQPQVFKRISESNRLMKCDSGDIPRVNLRMWMDSRRKYY</sequence>
<feature type="chain" id="PRO_5007300306" evidence="8">
    <location>
        <begin position="23"/>
        <end position="741"/>
    </location>
</feature>
<keyword evidence="5 8" id="KW-0732">Signal</keyword>
<keyword evidence="6" id="KW-0560">Oxidoreductase</keyword>
<evidence type="ECO:0000256" key="2">
    <source>
        <dbReference type="ARBA" id="ARBA00022525"/>
    </source>
</evidence>
<accession>A0A139WNI1</accession>
<keyword evidence="10" id="KW-1185">Reference proteome</keyword>
<dbReference type="Proteomes" id="UP000007266">
    <property type="component" value="Linkage group 2"/>
</dbReference>
<evidence type="ECO:0000256" key="4">
    <source>
        <dbReference type="ARBA" id="ARBA00022617"/>
    </source>
</evidence>
<name>A0A139WNI1_TRICA</name>
<evidence type="ECO:0000256" key="7">
    <source>
        <dbReference type="ARBA" id="ARBA00023004"/>
    </source>
</evidence>
<feature type="signal peptide" evidence="8">
    <location>
        <begin position="1"/>
        <end position="22"/>
    </location>
</feature>